<proteinExistence type="predicted"/>
<dbReference type="STRING" id="336831.WG68_00990"/>
<gene>
    <name evidence="1" type="ORF">WG68_00990</name>
</gene>
<dbReference type="PATRIC" id="fig|336831.14.peg.2411"/>
<dbReference type="RefSeq" id="WP_046555784.1">
    <property type="nucleotide sequence ID" value="NZ_LAHO01000001.1"/>
</dbReference>
<organism evidence="1 2">
    <name type="scientific">Arsukibacterium ikkense</name>
    <dbReference type="NCBI Taxonomy" id="336831"/>
    <lineage>
        <taxon>Bacteria</taxon>
        <taxon>Pseudomonadati</taxon>
        <taxon>Pseudomonadota</taxon>
        <taxon>Gammaproteobacteria</taxon>
        <taxon>Chromatiales</taxon>
        <taxon>Chromatiaceae</taxon>
        <taxon>Arsukibacterium</taxon>
    </lineage>
</organism>
<accession>A0A0M2VCD2</accession>
<name>A0A0M2VCD2_9GAMM</name>
<protein>
    <submittedName>
        <fullName evidence="1">Uncharacterized protein</fullName>
    </submittedName>
</protein>
<dbReference type="EMBL" id="LAHO01000001">
    <property type="protein sequence ID" value="KKO47255.1"/>
    <property type="molecule type" value="Genomic_DNA"/>
</dbReference>
<evidence type="ECO:0000313" key="1">
    <source>
        <dbReference type="EMBL" id="KKO47255.1"/>
    </source>
</evidence>
<keyword evidence="2" id="KW-1185">Reference proteome</keyword>
<sequence>MKNKQTFSLSLEQRALWVRADGIWNERTAKDYVREFRQLVQPILTEPWAAVLDIRQWQLSPADVFSILKDNTQWCFAHNLRHVETIYADNAVVMWQFVKATEVTNRPANLISQVATDEQAARKVLQAAGFLTG</sequence>
<dbReference type="Proteomes" id="UP000034228">
    <property type="component" value="Unassembled WGS sequence"/>
</dbReference>
<dbReference type="AlphaFoldDB" id="A0A0M2VCD2"/>
<dbReference type="OrthoDB" id="5768127at2"/>
<evidence type="ECO:0000313" key="2">
    <source>
        <dbReference type="Proteomes" id="UP000034228"/>
    </source>
</evidence>
<reference evidence="1 2" key="1">
    <citation type="submission" date="2015-03" db="EMBL/GenBank/DDBJ databases">
        <title>Draft genome sequences of two protease-producing strains of Arsukibacterium isolated from two cold and alkaline environments.</title>
        <authorList>
            <person name="Lylloff J.E."/>
            <person name="Skov L.B."/>
            <person name="Jepsen M."/>
            <person name="Hallin P.F."/>
            <person name="Sorensen S.J."/>
            <person name="Stougaard P."/>
            <person name="Glaring M.A."/>
        </authorList>
    </citation>
    <scope>NUCLEOTIDE SEQUENCE [LARGE SCALE GENOMIC DNA]</scope>
    <source>
        <strain evidence="1 2">GCM72</strain>
    </source>
</reference>
<comment type="caution">
    <text evidence="1">The sequence shown here is derived from an EMBL/GenBank/DDBJ whole genome shotgun (WGS) entry which is preliminary data.</text>
</comment>